<feature type="domain" description="Enoyl reductase (ER)" evidence="2">
    <location>
        <begin position="33"/>
        <end position="355"/>
    </location>
</feature>
<dbReference type="Gene3D" id="3.90.180.10">
    <property type="entry name" value="Medium-chain alcohol dehydrogenases, catalytic domain"/>
    <property type="match status" value="1"/>
</dbReference>
<dbReference type="InterPro" id="IPR036291">
    <property type="entry name" value="NAD(P)-bd_dom_sf"/>
</dbReference>
<dbReference type="CDD" id="cd05288">
    <property type="entry name" value="PGDH"/>
    <property type="match status" value="1"/>
</dbReference>
<dbReference type="GO" id="GO:0016628">
    <property type="term" value="F:oxidoreductase activity, acting on the CH-CH group of donors, NAD or NADP as acceptor"/>
    <property type="evidence" value="ECO:0007669"/>
    <property type="project" value="InterPro"/>
</dbReference>
<dbReference type="EMBL" id="JAACJL010000002">
    <property type="protein sequence ID" value="KAF4622619.1"/>
    <property type="molecule type" value="Genomic_DNA"/>
</dbReference>
<dbReference type="SMART" id="SM00829">
    <property type="entry name" value="PKS_ER"/>
    <property type="match status" value="1"/>
</dbReference>
<dbReference type="InterPro" id="IPR041694">
    <property type="entry name" value="ADH_N_2"/>
</dbReference>
<evidence type="ECO:0000259" key="2">
    <source>
        <dbReference type="SMART" id="SM00829"/>
    </source>
</evidence>
<dbReference type="Gene3D" id="3.40.50.720">
    <property type="entry name" value="NAD(P)-binding Rossmann-like Domain"/>
    <property type="match status" value="1"/>
</dbReference>
<proteinExistence type="predicted"/>
<keyword evidence="4" id="KW-1185">Reference proteome</keyword>
<dbReference type="Pfam" id="PF00107">
    <property type="entry name" value="ADH_zinc_N"/>
    <property type="match status" value="1"/>
</dbReference>
<keyword evidence="1" id="KW-0560">Oxidoreductase</keyword>
<reference evidence="3 4" key="1">
    <citation type="submission" date="2019-12" db="EMBL/GenBank/DDBJ databases">
        <authorList>
            <person name="Floudas D."/>
            <person name="Bentzer J."/>
            <person name="Ahren D."/>
            <person name="Johansson T."/>
            <person name="Persson P."/>
            <person name="Tunlid A."/>
        </authorList>
    </citation>
    <scope>NUCLEOTIDE SEQUENCE [LARGE SCALE GENOMIC DNA]</scope>
    <source>
        <strain evidence="3 4">CBS 102.39</strain>
    </source>
</reference>
<accession>A0A8H4VWL7</accession>
<dbReference type="AlphaFoldDB" id="A0A8H4VWL7"/>
<name>A0A8H4VWL7_9AGAR</name>
<dbReference type="PANTHER" id="PTHR43205">
    <property type="entry name" value="PROSTAGLANDIN REDUCTASE"/>
    <property type="match status" value="1"/>
</dbReference>
<dbReference type="PANTHER" id="PTHR43205:SF7">
    <property type="entry name" value="PROSTAGLANDIN REDUCTASE 1"/>
    <property type="match status" value="1"/>
</dbReference>
<dbReference type="SUPFAM" id="SSF50129">
    <property type="entry name" value="GroES-like"/>
    <property type="match status" value="1"/>
</dbReference>
<evidence type="ECO:0000256" key="1">
    <source>
        <dbReference type="ARBA" id="ARBA00023002"/>
    </source>
</evidence>
<dbReference type="Proteomes" id="UP000521872">
    <property type="component" value="Unassembled WGS sequence"/>
</dbReference>
<dbReference type="InterPro" id="IPR011032">
    <property type="entry name" value="GroES-like_sf"/>
</dbReference>
<dbReference type="InterPro" id="IPR020843">
    <property type="entry name" value="ER"/>
</dbReference>
<dbReference type="Pfam" id="PF16884">
    <property type="entry name" value="ADH_N_2"/>
    <property type="match status" value="1"/>
</dbReference>
<sequence>MPSLPNGRVIFNSVPEGYPIPGETTVYDTSQTIDLDNTALDGGFLMKTLEVSVDPYMRGRMRDPSIKSYASPFIIGESISGYGVAVVLRSEHPEVKKGDLISGMMSSSGFVINSALPTGSTGYQNYNICKTLDSWLAKFENPHNLPLSTFIGVLGMPGKTAFMGWKEHSHAKKGETAFVSTGAGPVGSLVVQLAKMDGLKVIGSAGSEEKLKFMKECGADVVFNYKTSKVADVLKKEGPIDIYWDNVAGETLEAALDAANINARFIECGAIGDYNSGKGVPVRNISRVFEKSISLNGFIQYRLEPKYLAEFYKTVPPLVASGKIKHREQVFEGLETVGDVILAVQKGQNTAKAVVHIADV</sequence>
<evidence type="ECO:0000313" key="3">
    <source>
        <dbReference type="EMBL" id="KAF4622619.1"/>
    </source>
</evidence>
<evidence type="ECO:0000313" key="4">
    <source>
        <dbReference type="Proteomes" id="UP000521872"/>
    </source>
</evidence>
<dbReference type="InterPro" id="IPR013149">
    <property type="entry name" value="ADH-like_C"/>
</dbReference>
<gene>
    <name evidence="3" type="ORF">D9613_009028</name>
</gene>
<organism evidence="3 4">
    <name type="scientific">Agrocybe pediades</name>
    <dbReference type="NCBI Taxonomy" id="84607"/>
    <lineage>
        <taxon>Eukaryota</taxon>
        <taxon>Fungi</taxon>
        <taxon>Dikarya</taxon>
        <taxon>Basidiomycota</taxon>
        <taxon>Agaricomycotina</taxon>
        <taxon>Agaricomycetes</taxon>
        <taxon>Agaricomycetidae</taxon>
        <taxon>Agaricales</taxon>
        <taxon>Agaricineae</taxon>
        <taxon>Strophariaceae</taxon>
        <taxon>Agrocybe</taxon>
    </lineage>
</organism>
<comment type="caution">
    <text evidence="3">The sequence shown here is derived from an EMBL/GenBank/DDBJ whole genome shotgun (WGS) entry which is preliminary data.</text>
</comment>
<dbReference type="SUPFAM" id="SSF51735">
    <property type="entry name" value="NAD(P)-binding Rossmann-fold domains"/>
    <property type="match status" value="1"/>
</dbReference>
<protein>
    <recommendedName>
        <fullName evidence="2">Enoyl reductase (ER) domain-containing protein</fullName>
    </recommendedName>
</protein>
<dbReference type="FunFam" id="3.40.50.720:FF:000121">
    <property type="entry name" value="Prostaglandin reductase 2"/>
    <property type="match status" value="1"/>
</dbReference>
<dbReference type="InterPro" id="IPR045010">
    <property type="entry name" value="MDR_fam"/>
</dbReference>